<comment type="caution">
    <text evidence="2">The sequence shown here is derived from an EMBL/GenBank/DDBJ whole genome shotgun (WGS) entry which is preliminary data.</text>
</comment>
<accession>A0A9W6DGG6</accession>
<evidence type="ECO:0000313" key="2">
    <source>
        <dbReference type="EMBL" id="GKX32281.1"/>
    </source>
</evidence>
<evidence type="ECO:0000256" key="1">
    <source>
        <dbReference type="SAM" id="SignalP"/>
    </source>
</evidence>
<dbReference type="EMBL" id="BRLB01000030">
    <property type="protein sequence ID" value="GKX32281.1"/>
    <property type="molecule type" value="Genomic_DNA"/>
</dbReference>
<organism evidence="2 3">
    <name type="scientific">Vallitalea longa</name>
    <dbReference type="NCBI Taxonomy" id="2936439"/>
    <lineage>
        <taxon>Bacteria</taxon>
        <taxon>Bacillati</taxon>
        <taxon>Bacillota</taxon>
        <taxon>Clostridia</taxon>
        <taxon>Lachnospirales</taxon>
        <taxon>Vallitaleaceae</taxon>
        <taxon>Vallitalea</taxon>
    </lineage>
</organism>
<feature type="chain" id="PRO_5040801510" evidence="1">
    <location>
        <begin position="23"/>
        <end position="206"/>
    </location>
</feature>
<protein>
    <submittedName>
        <fullName evidence="2">Uncharacterized protein</fullName>
    </submittedName>
</protein>
<reference evidence="2" key="1">
    <citation type="submission" date="2022-06" db="EMBL/GenBank/DDBJ databases">
        <title>Vallitalea longa sp. nov., an anaerobic bacterium isolated from marine sediment.</title>
        <authorList>
            <person name="Hirano S."/>
            <person name="Terahara T."/>
            <person name="Mori K."/>
            <person name="Hamada M."/>
            <person name="Matsumoto R."/>
            <person name="Kobayashi T."/>
        </authorList>
    </citation>
    <scope>NUCLEOTIDE SEQUENCE</scope>
    <source>
        <strain evidence="2">SH18-1</strain>
    </source>
</reference>
<name>A0A9W6DGG6_9FIRM</name>
<evidence type="ECO:0000313" key="3">
    <source>
        <dbReference type="Proteomes" id="UP001144256"/>
    </source>
</evidence>
<dbReference type="PROSITE" id="PS51257">
    <property type="entry name" value="PROKAR_LIPOPROTEIN"/>
    <property type="match status" value="1"/>
</dbReference>
<dbReference type="Proteomes" id="UP001144256">
    <property type="component" value="Unassembled WGS sequence"/>
</dbReference>
<keyword evidence="3" id="KW-1185">Reference proteome</keyword>
<dbReference type="AlphaFoldDB" id="A0A9W6DGG6"/>
<dbReference type="RefSeq" id="WP_281819762.1">
    <property type="nucleotide sequence ID" value="NZ_BRLB01000030.1"/>
</dbReference>
<gene>
    <name evidence="2" type="ORF">SH1V18_47610</name>
</gene>
<feature type="signal peptide" evidence="1">
    <location>
        <begin position="1"/>
        <end position="22"/>
    </location>
</feature>
<keyword evidence="1" id="KW-0732">Signal</keyword>
<proteinExistence type="predicted"/>
<sequence>MKNLSVVIVLSIFLLCGCNSNSTVNKEADNTDVINDNINTTNNELSKDVSSNNVYEVNKYISYINDDGLFKVTLFIQDGIHTSKEHIDIFSTVEYIGDDDEVEIWHGIPYFKYKIFDGENYYCEGINLDILMKTVLEKGKVYTIPFIKAGAWSEDADDSEYWEKYYKDKELKLPVGEYSLAAYCDFSLSECGSHYDNKVEIKFEVE</sequence>